<dbReference type="RefSeq" id="WP_117954492.1">
    <property type="nucleotide sequence ID" value="NZ_QRAN01000010.1"/>
</dbReference>
<feature type="domain" description="HD-GYP" evidence="1">
    <location>
        <begin position="128"/>
        <end position="323"/>
    </location>
</feature>
<dbReference type="SMART" id="SM00471">
    <property type="entry name" value="HDc"/>
    <property type="match status" value="1"/>
</dbReference>
<accession>A0A3L7E0A2</accession>
<dbReference type="InterPro" id="IPR037522">
    <property type="entry name" value="HD_GYP_dom"/>
</dbReference>
<dbReference type="Pfam" id="PF13487">
    <property type="entry name" value="HD_5"/>
    <property type="match status" value="1"/>
</dbReference>
<dbReference type="Proteomes" id="UP000265509">
    <property type="component" value="Unassembled WGS sequence"/>
</dbReference>
<dbReference type="PANTHER" id="PTHR43155:SF2">
    <property type="entry name" value="CYCLIC DI-GMP PHOSPHODIESTERASE PA4108"/>
    <property type="match status" value="1"/>
</dbReference>
<comment type="caution">
    <text evidence="2">The sequence shown here is derived from an EMBL/GenBank/DDBJ whole genome shotgun (WGS) entry which is preliminary data.</text>
</comment>
<dbReference type="InterPro" id="IPR003607">
    <property type="entry name" value="HD/PDEase_dom"/>
</dbReference>
<name>A0A3L7E0A2_9GAMM</name>
<dbReference type="OrthoDB" id="9764808at2"/>
<gene>
    <name evidence="2" type="ORF">DWB85_11040</name>
</gene>
<evidence type="ECO:0000313" key="3">
    <source>
        <dbReference type="Proteomes" id="UP000265509"/>
    </source>
</evidence>
<dbReference type="Pfam" id="PF11871">
    <property type="entry name" value="DUF3391"/>
    <property type="match status" value="1"/>
</dbReference>
<dbReference type="GO" id="GO:0008081">
    <property type="term" value="F:phosphoric diester hydrolase activity"/>
    <property type="evidence" value="ECO:0007669"/>
    <property type="project" value="UniProtKB-ARBA"/>
</dbReference>
<evidence type="ECO:0000313" key="2">
    <source>
        <dbReference type="EMBL" id="RLQ21813.1"/>
    </source>
</evidence>
<dbReference type="InterPro" id="IPR021812">
    <property type="entry name" value="DUF3391"/>
</dbReference>
<dbReference type="PANTHER" id="PTHR43155">
    <property type="entry name" value="CYCLIC DI-GMP PHOSPHODIESTERASE PA4108-RELATED"/>
    <property type="match status" value="1"/>
</dbReference>
<keyword evidence="3" id="KW-1185">Reference proteome</keyword>
<dbReference type="EMBL" id="QRAN01000010">
    <property type="protein sequence ID" value="RLQ21813.1"/>
    <property type="molecule type" value="Genomic_DNA"/>
</dbReference>
<dbReference type="AlphaFoldDB" id="A0A3L7E0A2"/>
<protein>
    <submittedName>
        <fullName evidence="2">DUF3391 domain-containing protein</fullName>
    </submittedName>
</protein>
<dbReference type="CDD" id="cd00077">
    <property type="entry name" value="HDc"/>
    <property type="match status" value="1"/>
</dbReference>
<dbReference type="PROSITE" id="PS51832">
    <property type="entry name" value="HD_GYP"/>
    <property type="match status" value="1"/>
</dbReference>
<sequence>MRLVKVPAASLEPGMFVAELDRPWLETPFALQGFVVRDPAEVIYVSRFVDHVFVDAEYKAQKHFLALDTAPTHLVPQERLELRADMREARVCFDNAAQTLDRVFDALRAGRSTEISRVQASISPLIEAVFKNREAVGALLRLKESGDYRFEHGVSMAAWAAILGRQIGLHRDELETLAVGCAMCDVGMTELPAQMLGQANRLSEGQQRIIRAHPTMGAELVADSSNVNFEVLGIIENHHERMDGSGYPRGLQGAAIPLLARIAGLVDTYDAMITPRPWAPARTSHEAAQELLDAKGSKFQDALVEQFVQAIGLFPTGTLVELNTGEVAIVTRQNETRRLKPEIVVVLDGRKNKREPLEIVDLCNQDDPRAIERWIARELLPGSHGVNSEEYYL</sequence>
<evidence type="ECO:0000259" key="1">
    <source>
        <dbReference type="PROSITE" id="PS51832"/>
    </source>
</evidence>
<proteinExistence type="predicted"/>
<dbReference type="SUPFAM" id="SSF109604">
    <property type="entry name" value="HD-domain/PDEase-like"/>
    <property type="match status" value="1"/>
</dbReference>
<organism evidence="2 3">
    <name type="scientific">Seongchinamella sediminis</name>
    <dbReference type="NCBI Taxonomy" id="2283635"/>
    <lineage>
        <taxon>Bacteria</taxon>
        <taxon>Pseudomonadati</taxon>
        <taxon>Pseudomonadota</taxon>
        <taxon>Gammaproteobacteria</taxon>
        <taxon>Cellvibrionales</taxon>
        <taxon>Halieaceae</taxon>
        <taxon>Seongchinamella</taxon>
    </lineage>
</organism>
<dbReference type="Gene3D" id="1.10.3210.10">
    <property type="entry name" value="Hypothetical protein af1432"/>
    <property type="match status" value="1"/>
</dbReference>
<reference evidence="2 3" key="1">
    <citation type="submission" date="2018-07" db="EMBL/GenBank/DDBJ databases">
        <title>Halioglobus sp. genome submission.</title>
        <authorList>
            <person name="Ye M.-Q."/>
            <person name="Du Z.-J."/>
        </authorList>
    </citation>
    <scope>NUCLEOTIDE SEQUENCE [LARGE SCALE GENOMIC DNA]</scope>
    <source>
        <strain evidence="2 3">U0301</strain>
    </source>
</reference>